<reference evidence="6 7" key="1">
    <citation type="submission" date="2018-06" db="EMBL/GenBank/DDBJ databases">
        <title>Genomic Encyclopedia of Type Strains, Phase IV (KMG-IV): sequencing the most valuable type-strain genomes for metagenomic binning, comparative biology and taxonomic classification.</title>
        <authorList>
            <person name="Goeker M."/>
        </authorList>
    </citation>
    <scope>NUCLEOTIDE SEQUENCE [LARGE SCALE GENOMIC DNA]</scope>
    <source>
        <strain evidence="6 7">DSM 25532</strain>
    </source>
</reference>
<dbReference type="PIRSF" id="PIRSF031924">
    <property type="entry name" value="Pi-irrepressible_AP"/>
    <property type="match status" value="1"/>
</dbReference>
<feature type="binding site" evidence="5">
    <location>
        <position position="109"/>
    </location>
    <ligand>
        <name>substrate</name>
    </ligand>
</feature>
<proteinExistence type="predicted"/>
<dbReference type="RefSeq" id="WP_113958196.1">
    <property type="nucleotide sequence ID" value="NZ_QNRR01000003.1"/>
</dbReference>
<comment type="caution">
    <text evidence="6">The sequence shown here is derived from an EMBL/GenBank/DDBJ whole genome shotgun (WGS) entry which is preliminary data.</text>
</comment>
<dbReference type="PANTHER" id="PTHR10151">
    <property type="entry name" value="ECTONUCLEOTIDE PYROPHOSPHATASE/PHOSPHODIESTERASE"/>
    <property type="match status" value="1"/>
</dbReference>
<organism evidence="6 7">
    <name type="scientific">Roseimicrobium gellanilyticum</name>
    <dbReference type="NCBI Taxonomy" id="748857"/>
    <lineage>
        <taxon>Bacteria</taxon>
        <taxon>Pseudomonadati</taxon>
        <taxon>Verrucomicrobiota</taxon>
        <taxon>Verrucomicrobiia</taxon>
        <taxon>Verrucomicrobiales</taxon>
        <taxon>Verrucomicrobiaceae</taxon>
        <taxon>Roseimicrobium</taxon>
    </lineage>
</organism>
<dbReference type="InterPro" id="IPR017850">
    <property type="entry name" value="Alkaline_phosphatase_core_sf"/>
</dbReference>
<accession>A0A366HNW2</accession>
<keyword evidence="3" id="KW-0732">Signal</keyword>
<keyword evidence="2" id="KW-0479">Metal-binding</keyword>
<dbReference type="OrthoDB" id="9771966at2"/>
<dbReference type="Proteomes" id="UP000253426">
    <property type="component" value="Unassembled WGS sequence"/>
</dbReference>
<evidence type="ECO:0000256" key="4">
    <source>
        <dbReference type="PIRSR" id="PIRSR031924-50"/>
    </source>
</evidence>
<keyword evidence="1 4" id="KW-0597">Phosphoprotein</keyword>
<dbReference type="NCBIfam" id="NF042991">
    <property type="entry name" value="alk_phos_PafA"/>
    <property type="match status" value="1"/>
</dbReference>
<dbReference type="Gene3D" id="3.30.1360.150">
    <property type="match status" value="1"/>
</dbReference>
<evidence type="ECO:0000313" key="7">
    <source>
        <dbReference type="Proteomes" id="UP000253426"/>
    </source>
</evidence>
<feature type="active site" description="Phosphothreonine intermediate" evidence="4">
    <location>
        <position position="88"/>
    </location>
</feature>
<dbReference type="EMBL" id="QNRR01000003">
    <property type="protein sequence ID" value="RBP45051.1"/>
    <property type="molecule type" value="Genomic_DNA"/>
</dbReference>
<evidence type="ECO:0000313" key="6">
    <source>
        <dbReference type="EMBL" id="RBP45051.1"/>
    </source>
</evidence>
<evidence type="ECO:0000256" key="1">
    <source>
        <dbReference type="ARBA" id="ARBA00022553"/>
    </source>
</evidence>
<dbReference type="CDD" id="cd16016">
    <property type="entry name" value="AP-SPAP"/>
    <property type="match status" value="1"/>
</dbReference>
<dbReference type="GO" id="GO:0046872">
    <property type="term" value="F:metal ion binding"/>
    <property type="evidence" value="ECO:0007669"/>
    <property type="project" value="UniProtKB-KW"/>
</dbReference>
<dbReference type="GO" id="GO:0004035">
    <property type="term" value="F:alkaline phosphatase activity"/>
    <property type="evidence" value="ECO:0007669"/>
    <property type="project" value="InterPro"/>
</dbReference>
<dbReference type="Pfam" id="PF01663">
    <property type="entry name" value="Phosphodiest"/>
    <property type="match status" value="1"/>
</dbReference>
<name>A0A366HNW2_9BACT</name>
<gene>
    <name evidence="6" type="ORF">DES53_10346</name>
</gene>
<evidence type="ECO:0000256" key="3">
    <source>
        <dbReference type="ARBA" id="ARBA00022729"/>
    </source>
</evidence>
<dbReference type="InterPro" id="IPR002591">
    <property type="entry name" value="Phosphodiest/P_Trfase"/>
</dbReference>
<sequence length="553" mass="60260">MSSLKVFTAFSVLCLAHSVSLPGQEGPKGAAPNTAARPKLVVGIAIDQMRWDYLHRFSHQFGEGGFKRMLGEGFTCDSTFINHLPSATAVGHATVFTGSVPAIHGITGNDWRDQATGKNVYCVEDETVTTIGSQSDEGKMSPRNLLVTTVTDELRLATNFRSKVVGVSLKDRAAILPAGHSATAAYWFDDLSGGFVSSTYYMKEAPQWLTDFNGRNVGAELVKGDWHLAQPLDKYTQSSPDDVPWEGKSGKETAPVFPHEIAAAYRLKKEVIRTTPFGNTLTLLCAQAAVEGHQLGQGTDTDFLTINCASTDYVGHKYGPNSLEIEDVYYRLDRDLESFFAFLDGKVGKGNYLVFLTADHAVAHNIGFMQEHKLPAGDFNVTDAVKLVNEKVQKATGIEKVILGVDNSTISFDMKKIEEAAADFERIKTIAADVLRQFPGVLFVVDTSRAGEATVPEPLKTMIVNGYNSRRVGALQVILNSGWMRTGKTGTTHGAWNPYDTHIPLLFMGWGVKHGSSARVVHMQDIAPTVANLLRIQMPSGCVGESIVEVLER</sequence>
<feature type="binding site" evidence="5">
    <location>
        <begin position="170"/>
        <end position="172"/>
    </location>
    <ligand>
        <name>substrate</name>
    </ligand>
</feature>
<protein>
    <submittedName>
        <fullName evidence="6">Type I phosphodiesterase/nucleotide pyrophosphatase</fullName>
    </submittedName>
</protein>
<dbReference type="AlphaFoldDB" id="A0A366HNW2"/>
<dbReference type="InterPro" id="IPR026263">
    <property type="entry name" value="Alkaline_phosphatase_prok"/>
</dbReference>
<evidence type="ECO:0000256" key="2">
    <source>
        <dbReference type="ARBA" id="ARBA00022723"/>
    </source>
</evidence>
<keyword evidence="7" id="KW-1185">Reference proteome</keyword>
<dbReference type="PANTHER" id="PTHR10151:SF120">
    <property type="entry name" value="BIS(5'-ADENOSYL)-TRIPHOSPHATASE"/>
    <property type="match status" value="1"/>
</dbReference>
<dbReference type="SUPFAM" id="SSF53649">
    <property type="entry name" value="Alkaline phosphatase-like"/>
    <property type="match status" value="1"/>
</dbReference>
<evidence type="ECO:0000256" key="5">
    <source>
        <dbReference type="PIRSR" id="PIRSR031924-51"/>
    </source>
</evidence>
<dbReference type="Gene3D" id="3.40.720.10">
    <property type="entry name" value="Alkaline Phosphatase, subunit A"/>
    <property type="match status" value="1"/>
</dbReference>